<evidence type="ECO:0000313" key="3">
    <source>
        <dbReference type="Proteomes" id="UP000559027"/>
    </source>
</evidence>
<organism evidence="2 3">
    <name type="scientific">Leucocoprinus leucothites</name>
    <dbReference type="NCBI Taxonomy" id="201217"/>
    <lineage>
        <taxon>Eukaryota</taxon>
        <taxon>Fungi</taxon>
        <taxon>Dikarya</taxon>
        <taxon>Basidiomycota</taxon>
        <taxon>Agaricomycotina</taxon>
        <taxon>Agaricomycetes</taxon>
        <taxon>Agaricomycetidae</taxon>
        <taxon>Agaricales</taxon>
        <taxon>Agaricineae</taxon>
        <taxon>Agaricaceae</taxon>
        <taxon>Leucocoprinus</taxon>
    </lineage>
</organism>
<accession>A0A8H5LIX7</accession>
<keyword evidence="3" id="KW-1185">Reference proteome</keyword>
<protein>
    <submittedName>
        <fullName evidence="2">Uncharacterized protein</fullName>
    </submittedName>
</protein>
<dbReference type="AlphaFoldDB" id="A0A8H5LIX7"/>
<feature type="compositionally biased region" description="Basic and acidic residues" evidence="1">
    <location>
        <begin position="167"/>
        <end position="180"/>
    </location>
</feature>
<evidence type="ECO:0000256" key="1">
    <source>
        <dbReference type="SAM" id="MobiDB-lite"/>
    </source>
</evidence>
<feature type="compositionally biased region" description="Low complexity" evidence="1">
    <location>
        <begin position="114"/>
        <end position="123"/>
    </location>
</feature>
<evidence type="ECO:0000313" key="2">
    <source>
        <dbReference type="EMBL" id="KAF5359225.1"/>
    </source>
</evidence>
<feature type="compositionally biased region" description="Basic and acidic residues" evidence="1">
    <location>
        <begin position="124"/>
        <end position="146"/>
    </location>
</feature>
<sequence length="180" mass="19867">MSMQMALRSRIFQLSPRSKQMILTANAPPSYLLQQSYLFLAALIPFITVQSDYHRDITAHNQLIKQAFLTTGSSPAVEFLVEDELNGRDGTGTIKSAKVRALFQWGSRVHKAPRPSGSPAPGKGKPEDSSSDKKFSPSHRSSEESTKTSTSGSSSMTSNTRWSSKSTRSDDHDCGPDWDW</sequence>
<name>A0A8H5LIX7_9AGAR</name>
<reference evidence="2 3" key="1">
    <citation type="journal article" date="2020" name="ISME J.">
        <title>Uncovering the hidden diversity of litter-decomposition mechanisms in mushroom-forming fungi.</title>
        <authorList>
            <person name="Floudas D."/>
            <person name="Bentzer J."/>
            <person name="Ahren D."/>
            <person name="Johansson T."/>
            <person name="Persson P."/>
            <person name="Tunlid A."/>
        </authorList>
    </citation>
    <scope>NUCLEOTIDE SEQUENCE [LARGE SCALE GENOMIC DNA]</scope>
    <source>
        <strain evidence="2 3">CBS 146.42</strain>
    </source>
</reference>
<comment type="caution">
    <text evidence="2">The sequence shown here is derived from an EMBL/GenBank/DDBJ whole genome shotgun (WGS) entry which is preliminary data.</text>
</comment>
<feature type="region of interest" description="Disordered" evidence="1">
    <location>
        <begin position="108"/>
        <end position="180"/>
    </location>
</feature>
<dbReference type="OrthoDB" id="10539152at2759"/>
<dbReference type="EMBL" id="JAACJO010000004">
    <property type="protein sequence ID" value="KAF5359225.1"/>
    <property type="molecule type" value="Genomic_DNA"/>
</dbReference>
<proteinExistence type="predicted"/>
<gene>
    <name evidence="2" type="ORF">D9756_003355</name>
</gene>
<dbReference type="Proteomes" id="UP000559027">
    <property type="component" value="Unassembled WGS sequence"/>
</dbReference>
<feature type="compositionally biased region" description="Low complexity" evidence="1">
    <location>
        <begin position="147"/>
        <end position="166"/>
    </location>
</feature>